<feature type="signal peptide" evidence="1">
    <location>
        <begin position="1"/>
        <end position="17"/>
    </location>
</feature>
<evidence type="ECO:0000313" key="2">
    <source>
        <dbReference type="EMBL" id="AXE36380.1"/>
    </source>
</evidence>
<evidence type="ECO:0000313" key="3">
    <source>
        <dbReference type="Proteomes" id="UP000252038"/>
    </source>
</evidence>
<proteinExistence type="predicted"/>
<gene>
    <name evidence="2" type="ORF">DK843_20040</name>
</gene>
<dbReference type="AlphaFoldDB" id="A0A344UM82"/>
<dbReference type="KEGG" id="chrb:DK843_20040"/>
<keyword evidence="1" id="KW-0732">Signal</keyword>
<name>A0A344UM82_9NEIS</name>
<dbReference type="Pfam" id="PF11060">
    <property type="entry name" value="DUF2861"/>
    <property type="match status" value="1"/>
</dbReference>
<protein>
    <recommendedName>
        <fullName evidence="4">DUF2861 domain-containing protein</fullName>
    </recommendedName>
</protein>
<evidence type="ECO:0008006" key="4">
    <source>
        <dbReference type="Google" id="ProtNLM"/>
    </source>
</evidence>
<dbReference type="Proteomes" id="UP000252038">
    <property type="component" value="Chromosome"/>
</dbReference>
<dbReference type="EMBL" id="CP029554">
    <property type="protein sequence ID" value="AXE36380.1"/>
    <property type="molecule type" value="Genomic_DNA"/>
</dbReference>
<reference evidence="2 3" key="1">
    <citation type="submission" date="2018-05" db="EMBL/GenBank/DDBJ databases">
        <title>Genome sequencing, assembly and analysis of the novel insecticidal bacterium, Chromobacterium phragmitis.</title>
        <authorList>
            <person name="Sparks M.E."/>
            <person name="Blackburn M.B."/>
            <person name="Gundersen-Rindal D.E."/>
        </authorList>
    </citation>
    <scope>NUCLEOTIDE SEQUENCE [LARGE SCALE GENOMIC DNA]</scope>
    <source>
        <strain evidence="2">IIBBL 274-1</strain>
    </source>
</reference>
<organism evidence="2 3">
    <name type="scientific">Chromobacterium phragmitis</name>
    <dbReference type="NCBI Taxonomy" id="2202141"/>
    <lineage>
        <taxon>Bacteria</taxon>
        <taxon>Pseudomonadati</taxon>
        <taxon>Pseudomonadota</taxon>
        <taxon>Betaproteobacteria</taxon>
        <taxon>Neisseriales</taxon>
        <taxon>Chromobacteriaceae</taxon>
        <taxon>Chromobacterium</taxon>
    </lineage>
</organism>
<dbReference type="RefSeq" id="WP_114074151.1">
    <property type="nucleotide sequence ID" value="NZ_CP029554.1"/>
</dbReference>
<feature type="chain" id="PRO_5016674373" description="DUF2861 domain-containing protein" evidence="1">
    <location>
        <begin position="18"/>
        <end position="271"/>
    </location>
</feature>
<dbReference type="InterPro" id="IPR021290">
    <property type="entry name" value="DUF2861"/>
</dbReference>
<accession>A0A344UM82</accession>
<sequence length="271" mass="30061">MRALRCAALFWAAAAPAAPLLPATPLEPAYHALLSGDRAGAWRQLDALGAALSSAAQRQAWLTLQRELASGQCGRDAPAAPPAWLGDLELDLIQRDIPLSRVYNIRLSGVSPRRDLSWSLRLPDGRELFAGAKTRYDGRQFELDSGDQAAALPPGVYRLTARSGGEIWRQDVSLPGMEARDWLRRDGRKLEPRPPAQPSACPRPWLEQALLTQPDFDLAWRQRRELGQPLRWPANPAGKKLWASVSLLRAEFRGPVAIRQIHRLAAPLEQF</sequence>
<evidence type="ECO:0000256" key="1">
    <source>
        <dbReference type="SAM" id="SignalP"/>
    </source>
</evidence>